<feature type="domain" description="Multidrug resistance protein MdtA-like barrel-sandwich hybrid" evidence="4">
    <location>
        <begin position="60"/>
        <end position="198"/>
    </location>
</feature>
<proteinExistence type="inferred from homology"/>
<comment type="similarity">
    <text evidence="1">Belongs to the membrane fusion protein (MFP) (TC 8.A.1) family.</text>
</comment>
<gene>
    <name evidence="5" type="ORF">ACFFJP_01070</name>
</gene>
<name>A0ABV6B7M7_9GAMM</name>
<dbReference type="InterPro" id="IPR006143">
    <property type="entry name" value="RND_pump_MFP"/>
</dbReference>
<dbReference type="Pfam" id="PF25917">
    <property type="entry name" value="BSH_RND"/>
    <property type="match status" value="1"/>
</dbReference>
<keyword evidence="3" id="KW-0732">Signal</keyword>
<dbReference type="InterPro" id="IPR058625">
    <property type="entry name" value="MdtA-like_BSH"/>
</dbReference>
<dbReference type="PANTHER" id="PTHR30469:SF18">
    <property type="entry name" value="RESISTANCE-NODULATION-CELL DIVISION (RND) EFFLUX MEMBRANE FUSION PROTEIN-RELATED"/>
    <property type="match status" value="1"/>
</dbReference>
<protein>
    <submittedName>
        <fullName evidence="5">Efflux RND transporter periplasmic adaptor subunit</fullName>
    </submittedName>
</protein>
<dbReference type="RefSeq" id="WP_377239527.1">
    <property type="nucleotide sequence ID" value="NZ_JBHLXP010000001.1"/>
</dbReference>
<reference evidence="5 6" key="1">
    <citation type="submission" date="2024-09" db="EMBL/GenBank/DDBJ databases">
        <authorList>
            <person name="Sun Q."/>
            <person name="Mori K."/>
        </authorList>
    </citation>
    <scope>NUCLEOTIDE SEQUENCE [LARGE SCALE GENOMIC DNA]</scope>
    <source>
        <strain evidence="5 6">KCTC 23315</strain>
    </source>
</reference>
<dbReference type="EMBL" id="JBHLXP010000001">
    <property type="protein sequence ID" value="MFC0046876.1"/>
    <property type="molecule type" value="Genomic_DNA"/>
</dbReference>
<keyword evidence="2" id="KW-0175">Coiled coil</keyword>
<evidence type="ECO:0000256" key="1">
    <source>
        <dbReference type="ARBA" id="ARBA00009477"/>
    </source>
</evidence>
<dbReference type="SUPFAM" id="SSF111369">
    <property type="entry name" value="HlyD-like secretion proteins"/>
    <property type="match status" value="1"/>
</dbReference>
<dbReference type="Gene3D" id="1.10.287.470">
    <property type="entry name" value="Helix hairpin bin"/>
    <property type="match status" value="1"/>
</dbReference>
<feature type="chain" id="PRO_5045612252" evidence="3">
    <location>
        <begin position="27"/>
        <end position="350"/>
    </location>
</feature>
<sequence>MLRTLPLLALVSLPLWLSGCSDPAAANNNAEKPRAVLTQPLQQAGQQQLVLTGVVKARNEVPVAFQVSGRIAERLVEAGQRVEQGQLLYKLDPKDLAESVRVAKAAQAAAKASLETVQAEKHRTAQLIKQRFVSEQSSEQVELRYNEAKANLDRANAQLQQAEHGLNYANLTAGSAGIITDISAEPGQVVSAGQRLAALASAQQSEIEVQLPEHITPPTQGTVLFGSESFTLTLRSAAGSADAASLTRQARYSLSSQPAELALGRVLQVQLQLPVSAQQVQVPLGALDERGAQPQLWQVVDGKAQPSAVTVLKLDGEFATVQTSLPAGSKIITLGTHLLNNGMAVQELKP</sequence>
<dbReference type="Gene3D" id="2.40.30.170">
    <property type="match status" value="1"/>
</dbReference>
<accession>A0ABV6B7M7</accession>
<dbReference type="Gene3D" id="2.40.50.100">
    <property type="match status" value="1"/>
</dbReference>
<dbReference type="Proteomes" id="UP001589813">
    <property type="component" value="Unassembled WGS sequence"/>
</dbReference>
<evidence type="ECO:0000256" key="3">
    <source>
        <dbReference type="SAM" id="SignalP"/>
    </source>
</evidence>
<dbReference type="PROSITE" id="PS51257">
    <property type="entry name" value="PROKAR_LIPOPROTEIN"/>
    <property type="match status" value="1"/>
</dbReference>
<dbReference type="Gene3D" id="2.40.420.20">
    <property type="match status" value="1"/>
</dbReference>
<dbReference type="PANTHER" id="PTHR30469">
    <property type="entry name" value="MULTIDRUG RESISTANCE PROTEIN MDTA"/>
    <property type="match status" value="1"/>
</dbReference>
<evidence type="ECO:0000256" key="2">
    <source>
        <dbReference type="SAM" id="Coils"/>
    </source>
</evidence>
<comment type="caution">
    <text evidence="5">The sequence shown here is derived from an EMBL/GenBank/DDBJ whole genome shotgun (WGS) entry which is preliminary data.</text>
</comment>
<evidence type="ECO:0000313" key="6">
    <source>
        <dbReference type="Proteomes" id="UP001589813"/>
    </source>
</evidence>
<organism evidence="5 6">
    <name type="scientific">Rheinheimera tilapiae</name>
    <dbReference type="NCBI Taxonomy" id="875043"/>
    <lineage>
        <taxon>Bacteria</taxon>
        <taxon>Pseudomonadati</taxon>
        <taxon>Pseudomonadota</taxon>
        <taxon>Gammaproteobacteria</taxon>
        <taxon>Chromatiales</taxon>
        <taxon>Chromatiaceae</taxon>
        <taxon>Rheinheimera</taxon>
    </lineage>
</organism>
<dbReference type="NCBIfam" id="TIGR01730">
    <property type="entry name" value="RND_mfp"/>
    <property type="match status" value="1"/>
</dbReference>
<evidence type="ECO:0000313" key="5">
    <source>
        <dbReference type="EMBL" id="MFC0046876.1"/>
    </source>
</evidence>
<feature type="coiled-coil region" evidence="2">
    <location>
        <begin position="138"/>
        <end position="165"/>
    </location>
</feature>
<evidence type="ECO:0000259" key="4">
    <source>
        <dbReference type="Pfam" id="PF25917"/>
    </source>
</evidence>
<keyword evidence="6" id="KW-1185">Reference proteome</keyword>
<feature type="signal peptide" evidence="3">
    <location>
        <begin position="1"/>
        <end position="26"/>
    </location>
</feature>